<feature type="transmembrane region" description="Helical" evidence="15">
    <location>
        <begin position="432"/>
        <end position="454"/>
    </location>
</feature>
<dbReference type="SMART" id="SM00387">
    <property type="entry name" value="HATPase_c"/>
    <property type="match status" value="1"/>
</dbReference>
<dbReference type="InterPro" id="IPR003661">
    <property type="entry name" value="HisK_dim/P_dom"/>
</dbReference>
<evidence type="ECO:0000256" key="3">
    <source>
        <dbReference type="ARBA" id="ARBA00012438"/>
    </source>
</evidence>
<evidence type="ECO:0000313" key="18">
    <source>
        <dbReference type="Proteomes" id="UP000886860"/>
    </source>
</evidence>
<dbReference type="GO" id="GO:0005886">
    <property type="term" value="C:plasma membrane"/>
    <property type="evidence" value="ECO:0007669"/>
    <property type="project" value="UniProtKB-SubCell"/>
</dbReference>
<dbReference type="SUPFAM" id="SSF47384">
    <property type="entry name" value="Homodimeric domain of signal transducing histidine kinase"/>
    <property type="match status" value="1"/>
</dbReference>
<accession>A0A9D1GMF3</accession>
<comment type="caution">
    <text evidence="17">The sequence shown here is derived from an EMBL/GenBank/DDBJ whole genome shotgun (WGS) entry which is preliminary data.</text>
</comment>
<feature type="transmembrane region" description="Helical" evidence="15">
    <location>
        <begin position="379"/>
        <end position="397"/>
    </location>
</feature>
<dbReference type="InterPro" id="IPR036890">
    <property type="entry name" value="HATPase_C_sf"/>
</dbReference>
<evidence type="ECO:0000256" key="8">
    <source>
        <dbReference type="ARBA" id="ARBA00022741"/>
    </source>
</evidence>
<dbReference type="CDD" id="cd00082">
    <property type="entry name" value="HisKA"/>
    <property type="match status" value="1"/>
</dbReference>
<comment type="subcellular location">
    <subcellularLocation>
        <location evidence="2">Cell membrane</location>
        <topology evidence="2">Multi-pass membrane protein</topology>
    </subcellularLocation>
</comment>
<feature type="transmembrane region" description="Helical" evidence="15">
    <location>
        <begin position="296"/>
        <end position="319"/>
    </location>
</feature>
<dbReference type="PROSITE" id="PS50109">
    <property type="entry name" value="HIS_KIN"/>
    <property type="match status" value="1"/>
</dbReference>
<evidence type="ECO:0000259" key="16">
    <source>
        <dbReference type="PROSITE" id="PS50109"/>
    </source>
</evidence>
<sequence>MSTNSIHPKKNLAVLIHLACLILVIASISILYVNSNFGRGIAWIRSESYIESDLFYNQLQSDIRAIFDYGTLRDAFETEGEPDMDKEVLRVNYGPNSTISYNMSDIIKMGESYGYLFQDDWSINVISPAETFSQEESVMVEYKAYDPNPHLTEPGQAYERMQDLCYEALSNFSRYCYVYYNLITGPSNLSFQLTCTNDNEMLKGDTVIYTNVTSASWDKMKHMGLYAEYTAEDLHIDTNMSQIPTYIEELASGTEFFEQSFLHFIISVDTNFPYADAYTREAANYESMRSWTVRGLGLMGAGVLGCLFSLLYLVVVCGHETGSLNNTIQLRPLDHMSAEGCILFFLAIGAMACYLGKIAGFRLLHLIIATENWYFFEKLLIFVIIYVVGLLCFFSLLRRYKARTLWKKSWIRKAIAETQDYFTQEPASHSAAYTYMIFLAVNIVLASSSVYLLLDLESLAHQILFGVLILVWAAIDLLVFLYVIRKALQNDKIQRAIANIASGDISYCVDVSEFTGKQKITADHINHIGNNLDTALQEKVKSERFKADLITNVSHDLKTPLTSIINYVDLIKREKIQNEKVQSYLEVLEQKSQRLKTLTEDLVEASKASSGNLKLEISDIDFVELVQQTNGEFNEKFAQRHLELISRLPEQPVLIEADGRRLWRVLENLYNNAFKYAMEHSRIYVDMVLEDEMVVFTIKNISQHPLNISSEELTERFVRGDSSRATEGSGLGLSIAQSLTQLQKGVFQIVIDGDLFKVYVKFPTKKKSDSGNSEENVLE</sequence>
<reference evidence="17" key="2">
    <citation type="journal article" date="2021" name="PeerJ">
        <title>Extensive microbial diversity within the chicken gut microbiome revealed by metagenomics and culture.</title>
        <authorList>
            <person name="Gilroy R."/>
            <person name="Ravi A."/>
            <person name="Getino M."/>
            <person name="Pursley I."/>
            <person name="Horton D.L."/>
            <person name="Alikhan N.F."/>
            <person name="Baker D."/>
            <person name="Gharbi K."/>
            <person name="Hall N."/>
            <person name="Watson M."/>
            <person name="Adriaenssens E.M."/>
            <person name="Foster-Nyarko E."/>
            <person name="Jarju S."/>
            <person name="Secka A."/>
            <person name="Antonio M."/>
            <person name="Oren A."/>
            <person name="Chaudhuri R.R."/>
            <person name="La Ragione R."/>
            <person name="Hildebrand F."/>
            <person name="Pallen M.J."/>
        </authorList>
    </citation>
    <scope>NUCLEOTIDE SEQUENCE</scope>
    <source>
        <strain evidence="17">CHK123-3438</strain>
    </source>
</reference>
<proteinExistence type="predicted"/>
<feature type="coiled-coil region" evidence="14">
    <location>
        <begin position="571"/>
        <end position="608"/>
    </location>
</feature>
<dbReference type="EC" id="2.7.13.3" evidence="3"/>
<keyword evidence="7 15" id="KW-0812">Transmembrane</keyword>
<dbReference type="Gene3D" id="1.10.287.130">
    <property type="match status" value="1"/>
</dbReference>
<keyword evidence="8" id="KW-0547">Nucleotide-binding</keyword>
<dbReference type="GO" id="GO:0000155">
    <property type="term" value="F:phosphorelay sensor kinase activity"/>
    <property type="evidence" value="ECO:0007669"/>
    <property type="project" value="InterPro"/>
</dbReference>
<name>A0A9D1GMF3_9FIRM</name>
<feature type="transmembrane region" description="Helical" evidence="15">
    <location>
        <begin position="12"/>
        <end position="33"/>
    </location>
</feature>
<evidence type="ECO:0000256" key="9">
    <source>
        <dbReference type="ARBA" id="ARBA00022777"/>
    </source>
</evidence>
<evidence type="ECO:0000256" key="14">
    <source>
        <dbReference type="SAM" id="Coils"/>
    </source>
</evidence>
<dbReference type="InterPro" id="IPR003594">
    <property type="entry name" value="HATPase_dom"/>
</dbReference>
<keyword evidence="9 17" id="KW-0418">Kinase</keyword>
<dbReference type="FunFam" id="1.10.287.130:FF:000008">
    <property type="entry name" value="Two-component sensor histidine kinase"/>
    <property type="match status" value="1"/>
</dbReference>
<dbReference type="InterPro" id="IPR005467">
    <property type="entry name" value="His_kinase_dom"/>
</dbReference>
<evidence type="ECO:0000256" key="13">
    <source>
        <dbReference type="ARBA" id="ARBA00023136"/>
    </source>
</evidence>
<keyword evidence="10" id="KW-0067">ATP-binding</keyword>
<evidence type="ECO:0000256" key="12">
    <source>
        <dbReference type="ARBA" id="ARBA00023012"/>
    </source>
</evidence>
<dbReference type="Proteomes" id="UP000886860">
    <property type="component" value="Unassembled WGS sequence"/>
</dbReference>
<dbReference type="Gene3D" id="3.30.565.10">
    <property type="entry name" value="Histidine kinase-like ATPase, C-terminal domain"/>
    <property type="match status" value="1"/>
</dbReference>
<dbReference type="EMBL" id="DVKS01000231">
    <property type="protein sequence ID" value="HIT43177.1"/>
    <property type="molecule type" value="Genomic_DNA"/>
</dbReference>
<comment type="catalytic activity">
    <reaction evidence="1">
        <text>ATP + protein L-histidine = ADP + protein N-phospho-L-histidine.</text>
        <dbReference type="EC" id="2.7.13.3"/>
    </reaction>
</comment>
<organism evidence="17 18">
    <name type="scientific">Candidatus Caccovicinus merdipullorum</name>
    <dbReference type="NCBI Taxonomy" id="2840724"/>
    <lineage>
        <taxon>Bacteria</taxon>
        <taxon>Bacillati</taxon>
        <taxon>Bacillota</taxon>
        <taxon>Clostridia</taxon>
        <taxon>Eubacteriales</taxon>
        <taxon>Candidatus Caccovicinus</taxon>
    </lineage>
</organism>
<keyword evidence="11 15" id="KW-1133">Transmembrane helix</keyword>
<dbReference type="InterPro" id="IPR036097">
    <property type="entry name" value="HisK_dim/P_sf"/>
</dbReference>
<evidence type="ECO:0000256" key="11">
    <source>
        <dbReference type="ARBA" id="ARBA00022989"/>
    </source>
</evidence>
<evidence type="ECO:0000313" key="17">
    <source>
        <dbReference type="EMBL" id="HIT43177.1"/>
    </source>
</evidence>
<keyword evidence="14" id="KW-0175">Coiled coil</keyword>
<dbReference type="Pfam" id="PF02518">
    <property type="entry name" value="HATPase_c"/>
    <property type="match status" value="1"/>
</dbReference>
<feature type="transmembrane region" description="Helical" evidence="15">
    <location>
        <begin position="460"/>
        <end position="484"/>
    </location>
</feature>
<evidence type="ECO:0000256" key="10">
    <source>
        <dbReference type="ARBA" id="ARBA00022840"/>
    </source>
</evidence>
<dbReference type="SMART" id="SM00388">
    <property type="entry name" value="HisKA"/>
    <property type="match status" value="1"/>
</dbReference>
<dbReference type="GO" id="GO:0005524">
    <property type="term" value="F:ATP binding"/>
    <property type="evidence" value="ECO:0007669"/>
    <property type="project" value="UniProtKB-KW"/>
</dbReference>
<dbReference type="AlphaFoldDB" id="A0A9D1GMF3"/>
<keyword evidence="5" id="KW-0597">Phosphoprotein</keyword>
<dbReference type="PANTHER" id="PTHR45528:SF1">
    <property type="entry name" value="SENSOR HISTIDINE KINASE CPXA"/>
    <property type="match status" value="1"/>
</dbReference>
<evidence type="ECO:0000256" key="5">
    <source>
        <dbReference type="ARBA" id="ARBA00022553"/>
    </source>
</evidence>
<evidence type="ECO:0000256" key="6">
    <source>
        <dbReference type="ARBA" id="ARBA00022679"/>
    </source>
</evidence>
<evidence type="ECO:0000256" key="4">
    <source>
        <dbReference type="ARBA" id="ARBA00022475"/>
    </source>
</evidence>
<evidence type="ECO:0000256" key="15">
    <source>
        <dbReference type="SAM" id="Phobius"/>
    </source>
</evidence>
<keyword evidence="6" id="KW-0808">Transferase</keyword>
<dbReference type="Pfam" id="PF00512">
    <property type="entry name" value="HisKA"/>
    <property type="match status" value="1"/>
</dbReference>
<evidence type="ECO:0000256" key="1">
    <source>
        <dbReference type="ARBA" id="ARBA00000085"/>
    </source>
</evidence>
<keyword evidence="13 15" id="KW-0472">Membrane</keyword>
<dbReference type="InterPro" id="IPR050398">
    <property type="entry name" value="HssS/ArlS-like"/>
</dbReference>
<feature type="transmembrane region" description="Helical" evidence="15">
    <location>
        <begin position="340"/>
        <end position="359"/>
    </location>
</feature>
<protein>
    <recommendedName>
        <fullName evidence="3">histidine kinase</fullName>
        <ecNumber evidence="3">2.7.13.3</ecNumber>
    </recommendedName>
</protein>
<reference evidence="17" key="1">
    <citation type="submission" date="2020-10" db="EMBL/GenBank/DDBJ databases">
        <authorList>
            <person name="Gilroy R."/>
        </authorList>
    </citation>
    <scope>NUCLEOTIDE SEQUENCE</scope>
    <source>
        <strain evidence="17">CHK123-3438</strain>
    </source>
</reference>
<feature type="domain" description="Histidine kinase" evidence="16">
    <location>
        <begin position="552"/>
        <end position="766"/>
    </location>
</feature>
<dbReference type="SUPFAM" id="SSF55874">
    <property type="entry name" value="ATPase domain of HSP90 chaperone/DNA topoisomerase II/histidine kinase"/>
    <property type="match status" value="1"/>
</dbReference>
<dbReference type="PANTHER" id="PTHR45528">
    <property type="entry name" value="SENSOR HISTIDINE KINASE CPXA"/>
    <property type="match status" value="1"/>
</dbReference>
<keyword evidence="4" id="KW-1003">Cell membrane</keyword>
<evidence type="ECO:0000256" key="7">
    <source>
        <dbReference type="ARBA" id="ARBA00022692"/>
    </source>
</evidence>
<evidence type="ECO:0000256" key="2">
    <source>
        <dbReference type="ARBA" id="ARBA00004651"/>
    </source>
</evidence>
<gene>
    <name evidence="17" type="ORF">IAB60_13965</name>
</gene>
<keyword evidence="12" id="KW-0902">Two-component regulatory system</keyword>